<reference evidence="1 3" key="1">
    <citation type="journal article" date="2008" name="Science">
        <title>The Physcomitrella genome reveals evolutionary insights into the conquest of land by plants.</title>
        <authorList>
            <person name="Rensing S."/>
            <person name="Lang D."/>
            <person name="Zimmer A."/>
            <person name="Terry A."/>
            <person name="Salamov A."/>
            <person name="Shapiro H."/>
            <person name="Nishiyama T."/>
            <person name="Perroud P.-F."/>
            <person name="Lindquist E."/>
            <person name="Kamisugi Y."/>
            <person name="Tanahashi T."/>
            <person name="Sakakibara K."/>
            <person name="Fujita T."/>
            <person name="Oishi K."/>
            <person name="Shin-I T."/>
            <person name="Kuroki Y."/>
            <person name="Toyoda A."/>
            <person name="Suzuki Y."/>
            <person name="Hashimoto A."/>
            <person name="Yamaguchi K."/>
            <person name="Sugano A."/>
            <person name="Kohara Y."/>
            <person name="Fujiyama A."/>
            <person name="Anterola A."/>
            <person name="Aoki S."/>
            <person name="Ashton N."/>
            <person name="Barbazuk W.B."/>
            <person name="Barker E."/>
            <person name="Bennetzen J."/>
            <person name="Bezanilla M."/>
            <person name="Blankenship R."/>
            <person name="Cho S.H."/>
            <person name="Dutcher S."/>
            <person name="Estelle M."/>
            <person name="Fawcett J.A."/>
            <person name="Gundlach H."/>
            <person name="Hanada K."/>
            <person name="Heyl A."/>
            <person name="Hicks K.A."/>
            <person name="Hugh J."/>
            <person name="Lohr M."/>
            <person name="Mayer K."/>
            <person name="Melkozernov A."/>
            <person name="Murata T."/>
            <person name="Nelson D."/>
            <person name="Pils B."/>
            <person name="Prigge M."/>
            <person name="Reiss B."/>
            <person name="Renner T."/>
            <person name="Rombauts S."/>
            <person name="Rushton P."/>
            <person name="Sanderfoot A."/>
            <person name="Schween G."/>
            <person name="Shiu S.-H."/>
            <person name="Stueber K."/>
            <person name="Theodoulou F.L."/>
            <person name="Tu H."/>
            <person name="Van de Peer Y."/>
            <person name="Verrier P.J."/>
            <person name="Waters E."/>
            <person name="Wood A."/>
            <person name="Yang L."/>
            <person name="Cove D."/>
            <person name="Cuming A."/>
            <person name="Hasebe M."/>
            <person name="Lucas S."/>
            <person name="Mishler D.B."/>
            <person name="Reski R."/>
            <person name="Grigoriev I."/>
            <person name="Quatrano R.S."/>
            <person name="Boore J.L."/>
        </authorList>
    </citation>
    <scope>NUCLEOTIDE SEQUENCE [LARGE SCALE GENOMIC DNA]</scope>
    <source>
        <strain evidence="2 3">cv. Gransden 2004</strain>
    </source>
</reference>
<dbReference type="Gramene" id="Pp3c9_16849V3.1">
    <property type="protein sequence ID" value="PAC:32911637.CDS.1"/>
    <property type="gene ID" value="Pp3c9_16849"/>
</dbReference>
<accession>A0A2K1K3G9</accession>
<dbReference type="AlphaFoldDB" id="A0A2K1K3G9"/>
<keyword evidence="3" id="KW-1185">Reference proteome</keyword>
<dbReference type="Proteomes" id="UP000006727">
    <property type="component" value="Chromosome 9"/>
</dbReference>
<evidence type="ECO:0000313" key="1">
    <source>
        <dbReference type="EMBL" id="PNR48314.1"/>
    </source>
</evidence>
<dbReference type="EnsemblPlants" id="Pp3c9_16849V3.1">
    <property type="protein sequence ID" value="PAC:32911637.CDS.1"/>
    <property type="gene ID" value="Pp3c9_16849"/>
</dbReference>
<dbReference type="Gramene" id="Pp3c9_16849V3.2">
    <property type="protein sequence ID" value="PAC:32911638.CDS.1"/>
    <property type="gene ID" value="Pp3c9_16849"/>
</dbReference>
<evidence type="ECO:0000313" key="3">
    <source>
        <dbReference type="Proteomes" id="UP000006727"/>
    </source>
</evidence>
<organism evidence="1">
    <name type="scientific">Physcomitrium patens</name>
    <name type="common">Spreading-leaved earth moss</name>
    <name type="synonym">Physcomitrella patens</name>
    <dbReference type="NCBI Taxonomy" id="3218"/>
    <lineage>
        <taxon>Eukaryota</taxon>
        <taxon>Viridiplantae</taxon>
        <taxon>Streptophyta</taxon>
        <taxon>Embryophyta</taxon>
        <taxon>Bryophyta</taxon>
        <taxon>Bryophytina</taxon>
        <taxon>Bryopsida</taxon>
        <taxon>Funariidae</taxon>
        <taxon>Funariales</taxon>
        <taxon>Funariaceae</taxon>
        <taxon>Physcomitrium</taxon>
    </lineage>
</organism>
<sequence length="83" mass="9407">MKQTELNRYFNPNTNVKSLTGSPLDWSQSFATTNFFQIGLISSATSWIIQLRNNLKTLTARVQNRGTKRCSTENIGSDQCRCC</sequence>
<reference evidence="1 3" key="2">
    <citation type="journal article" date="2018" name="Plant J.">
        <title>The Physcomitrella patens chromosome-scale assembly reveals moss genome structure and evolution.</title>
        <authorList>
            <person name="Lang D."/>
            <person name="Ullrich K.K."/>
            <person name="Murat F."/>
            <person name="Fuchs J."/>
            <person name="Jenkins J."/>
            <person name="Haas F.B."/>
            <person name="Piednoel M."/>
            <person name="Gundlach H."/>
            <person name="Van Bel M."/>
            <person name="Meyberg R."/>
            <person name="Vives C."/>
            <person name="Morata J."/>
            <person name="Symeonidi A."/>
            <person name="Hiss M."/>
            <person name="Muchero W."/>
            <person name="Kamisugi Y."/>
            <person name="Saleh O."/>
            <person name="Blanc G."/>
            <person name="Decker E.L."/>
            <person name="van Gessel N."/>
            <person name="Grimwood J."/>
            <person name="Hayes R.D."/>
            <person name="Graham S.W."/>
            <person name="Gunter L.E."/>
            <person name="McDaniel S.F."/>
            <person name="Hoernstein S.N.W."/>
            <person name="Larsson A."/>
            <person name="Li F.W."/>
            <person name="Perroud P.F."/>
            <person name="Phillips J."/>
            <person name="Ranjan P."/>
            <person name="Rokshar D.S."/>
            <person name="Rothfels C.J."/>
            <person name="Schneider L."/>
            <person name="Shu S."/>
            <person name="Stevenson D.W."/>
            <person name="Thummler F."/>
            <person name="Tillich M."/>
            <person name="Villarreal Aguilar J.C."/>
            <person name="Widiez T."/>
            <person name="Wong G.K."/>
            <person name="Wymore A."/>
            <person name="Zhang Y."/>
            <person name="Zimmer A.D."/>
            <person name="Quatrano R.S."/>
            <person name="Mayer K.F.X."/>
            <person name="Goodstein D."/>
            <person name="Casacuberta J.M."/>
            <person name="Vandepoele K."/>
            <person name="Reski R."/>
            <person name="Cuming A.C."/>
            <person name="Tuskan G.A."/>
            <person name="Maumus F."/>
            <person name="Salse J."/>
            <person name="Schmutz J."/>
            <person name="Rensing S.A."/>
        </authorList>
    </citation>
    <scope>NUCLEOTIDE SEQUENCE [LARGE SCALE GENOMIC DNA]</scope>
    <source>
        <strain evidence="2 3">cv. Gransden 2004</strain>
    </source>
</reference>
<gene>
    <name evidence="1" type="ORF">PHYPA_012790</name>
</gene>
<dbReference type="EnsemblPlants" id="Pp3c9_16849V3.2">
    <property type="protein sequence ID" value="PAC:32911638.CDS.1"/>
    <property type="gene ID" value="Pp3c9_16849"/>
</dbReference>
<reference evidence="2" key="3">
    <citation type="submission" date="2020-12" db="UniProtKB">
        <authorList>
            <consortium name="EnsemblPlants"/>
        </authorList>
    </citation>
    <scope>IDENTIFICATION</scope>
</reference>
<evidence type="ECO:0000313" key="2">
    <source>
        <dbReference type="EnsemblPlants" id="PAC:32911637.CDS.1"/>
    </source>
</evidence>
<dbReference type="InParanoid" id="A0A2K1K3G9"/>
<protein>
    <submittedName>
        <fullName evidence="1 2">Uncharacterized protein</fullName>
    </submittedName>
</protein>
<proteinExistence type="predicted"/>
<name>A0A2K1K3G9_PHYPA</name>
<dbReference type="EMBL" id="ABEU02000009">
    <property type="protein sequence ID" value="PNR48314.1"/>
    <property type="molecule type" value="Genomic_DNA"/>
</dbReference>